<dbReference type="AlphaFoldDB" id="A0AAE1AAH9"/>
<organism evidence="1 2">
    <name type="scientific">Elysia crispata</name>
    <name type="common">lettuce slug</name>
    <dbReference type="NCBI Taxonomy" id="231223"/>
    <lineage>
        <taxon>Eukaryota</taxon>
        <taxon>Metazoa</taxon>
        <taxon>Spiralia</taxon>
        <taxon>Lophotrochozoa</taxon>
        <taxon>Mollusca</taxon>
        <taxon>Gastropoda</taxon>
        <taxon>Heterobranchia</taxon>
        <taxon>Euthyneura</taxon>
        <taxon>Panpulmonata</taxon>
        <taxon>Sacoglossa</taxon>
        <taxon>Placobranchoidea</taxon>
        <taxon>Plakobranchidae</taxon>
        <taxon>Elysia</taxon>
    </lineage>
</organism>
<reference evidence="1" key="1">
    <citation type="journal article" date="2023" name="G3 (Bethesda)">
        <title>A reference genome for the long-term kleptoplast-retaining sea slug Elysia crispata morphotype clarki.</title>
        <authorList>
            <person name="Eastman K.E."/>
            <person name="Pendleton A.L."/>
            <person name="Shaikh M.A."/>
            <person name="Suttiyut T."/>
            <person name="Ogas R."/>
            <person name="Tomko P."/>
            <person name="Gavelis G."/>
            <person name="Widhalm J.R."/>
            <person name="Wisecaver J.H."/>
        </authorList>
    </citation>
    <scope>NUCLEOTIDE SEQUENCE</scope>
    <source>
        <strain evidence="1">ECLA1</strain>
    </source>
</reference>
<evidence type="ECO:0000313" key="1">
    <source>
        <dbReference type="EMBL" id="KAK3783955.1"/>
    </source>
</evidence>
<sequence>MLEDDKFLEPQHPHFPSSMSRRLITLPHLTWIGDTQNRNILYFSPSESYKGKKLQDSAIYFERPKTSCMLVLCQFPTLQKHGTHLPGPSTPRRLIFPAKAGYYVRKTWKT</sequence>
<accession>A0AAE1AAH9</accession>
<comment type="caution">
    <text evidence="1">The sequence shown here is derived from an EMBL/GenBank/DDBJ whole genome shotgun (WGS) entry which is preliminary data.</text>
</comment>
<evidence type="ECO:0000313" key="2">
    <source>
        <dbReference type="Proteomes" id="UP001283361"/>
    </source>
</evidence>
<dbReference type="EMBL" id="JAWDGP010002325">
    <property type="protein sequence ID" value="KAK3783955.1"/>
    <property type="molecule type" value="Genomic_DNA"/>
</dbReference>
<protein>
    <submittedName>
        <fullName evidence="1">Uncharacterized protein</fullName>
    </submittedName>
</protein>
<keyword evidence="2" id="KW-1185">Reference proteome</keyword>
<gene>
    <name evidence="1" type="ORF">RRG08_049090</name>
</gene>
<proteinExistence type="predicted"/>
<dbReference type="Proteomes" id="UP001283361">
    <property type="component" value="Unassembled WGS sequence"/>
</dbReference>
<name>A0AAE1AAH9_9GAST</name>